<organism evidence="2 3">
    <name type="scientific">Gnathostoma spinigerum</name>
    <dbReference type="NCBI Taxonomy" id="75299"/>
    <lineage>
        <taxon>Eukaryota</taxon>
        <taxon>Metazoa</taxon>
        <taxon>Ecdysozoa</taxon>
        <taxon>Nematoda</taxon>
        <taxon>Chromadorea</taxon>
        <taxon>Rhabditida</taxon>
        <taxon>Spirurina</taxon>
        <taxon>Gnathostomatomorpha</taxon>
        <taxon>Gnathostomatoidea</taxon>
        <taxon>Gnathostomatidae</taxon>
        <taxon>Gnathostoma</taxon>
    </lineage>
</organism>
<proteinExistence type="predicted"/>
<protein>
    <submittedName>
        <fullName evidence="2">Uncharacterized protein</fullName>
    </submittedName>
</protein>
<evidence type="ECO:0000313" key="3">
    <source>
        <dbReference type="Proteomes" id="UP001608902"/>
    </source>
</evidence>
<feature type="region of interest" description="Disordered" evidence="1">
    <location>
        <begin position="542"/>
        <end position="598"/>
    </location>
</feature>
<accession>A0ABD6EM43</accession>
<feature type="compositionally biased region" description="Pro residues" evidence="1">
    <location>
        <begin position="324"/>
        <end position="368"/>
    </location>
</feature>
<dbReference type="AlphaFoldDB" id="A0ABD6EM43"/>
<feature type="compositionally biased region" description="Low complexity" evidence="1">
    <location>
        <begin position="432"/>
        <end position="454"/>
    </location>
</feature>
<dbReference type="EMBL" id="JBGFUD010006511">
    <property type="protein sequence ID" value="MFH4981035.1"/>
    <property type="molecule type" value="Genomic_DNA"/>
</dbReference>
<gene>
    <name evidence="2" type="ORF">AB6A40_007744</name>
</gene>
<keyword evidence="3" id="KW-1185">Reference proteome</keyword>
<feature type="region of interest" description="Disordered" evidence="1">
    <location>
        <begin position="165"/>
        <end position="185"/>
    </location>
</feature>
<feature type="region of interest" description="Disordered" evidence="1">
    <location>
        <begin position="429"/>
        <end position="478"/>
    </location>
</feature>
<feature type="compositionally biased region" description="Pro residues" evidence="1">
    <location>
        <begin position="289"/>
        <end position="300"/>
    </location>
</feature>
<dbReference type="Proteomes" id="UP001608902">
    <property type="component" value="Unassembled WGS sequence"/>
</dbReference>
<feature type="compositionally biased region" description="Polar residues" evidence="1">
    <location>
        <begin position="269"/>
        <end position="287"/>
    </location>
</feature>
<feature type="region of interest" description="Disordered" evidence="1">
    <location>
        <begin position="130"/>
        <end position="151"/>
    </location>
</feature>
<reference evidence="2 3" key="1">
    <citation type="submission" date="2024-08" db="EMBL/GenBank/DDBJ databases">
        <title>Gnathostoma spinigerum genome.</title>
        <authorList>
            <person name="Gonzalez-Bertolin B."/>
            <person name="Monzon S."/>
            <person name="Zaballos A."/>
            <person name="Jimenez P."/>
            <person name="Dekumyoy P."/>
            <person name="Varona S."/>
            <person name="Cuesta I."/>
            <person name="Sumanam S."/>
            <person name="Adisakwattana P."/>
            <person name="Gasser R.B."/>
            <person name="Hernandez-Gonzalez A."/>
            <person name="Young N.D."/>
            <person name="Perteguer M.J."/>
        </authorList>
    </citation>
    <scope>NUCLEOTIDE SEQUENCE [LARGE SCALE GENOMIC DNA]</scope>
    <source>
        <strain evidence="2">AL3</strain>
        <tissue evidence="2">Liver</tissue>
    </source>
</reference>
<name>A0ABD6EM43_9BILA</name>
<evidence type="ECO:0000313" key="2">
    <source>
        <dbReference type="EMBL" id="MFH4981035.1"/>
    </source>
</evidence>
<evidence type="ECO:0000256" key="1">
    <source>
        <dbReference type="SAM" id="MobiDB-lite"/>
    </source>
</evidence>
<feature type="region of interest" description="Disordered" evidence="1">
    <location>
        <begin position="250"/>
        <end position="368"/>
    </location>
</feature>
<feature type="compositionally biased region" description="Polar residues" evidence="1">
    <location>
        <begin position="455"/>
        <end position="466"/>
    </location>
</feature>
<sequence>MCDLYWSTRNDVERLLDSMQPHQRSDVLPLPPPLQMSQLKSFGTEGGQLQAAFTTVRPLLNVSNGHDNSINSSMSQLSSEFGRSTRNVSSQIRSNSPVRPSFPAAPSMLSGPPPFVVNGTSAHSQPVSAAIPPNMNIPPPSTARMSSSSTTYGAPVVGSVQPPPFSRPPPLENLASTSVVPPNLSQPPPIVTRTSSGTLPPPDFSIPPPSTSAMSIPPPTSLISSTSGTASDALTVSMSTTVSVVSSKPLVSNSTLPTTSTSTLPSIEPATSSANPSAKNLPPTINLSVPPPSFNIPPPRVTVSTFSTPPPTVDTHTSLAPHTSRPPPGPPPSLLMRPPPNLSVGAPPPLNLSIPPPPLSHNLSGPPPPLNLSCPPPAIRPTVLNSTSVSNAPPNVQQVLSAIVNQSAQSGQTPAEVVNEIIAATSYAPQQPRSSLNVSSSRSPVPASASIRSSPNSAAMQQTATTRIRIGPGGSTTLTSSLVGGPPSHITTPPTLPSSVANKVHTVSLSSTATSSSPVIPGSNSFRFMGCTSSQSGRYPFHLSPTCQPQQQQQTSSHRQLDTVPLVRDDSEGNQEESAGRPLNSDFIGMVARGPQRM</sequence>
<feature type="compositionally biased region" description="Low complexity" evidence="1">
    <location>
        <begin position="250"/>
        <end position="266"/>
    </location>
</feature>
<comment type="caution">
    <text evidence="2">The sequence shown here is derived from an EMBL/GenBank/DDBJ whole genome shotgun (WGS) entry which is preliminary data.</text>
</comment>